<gene>
    <name evidence="1" type="ORF">ACFWR3_18035</name>
</gene>
<comment type="caution">
    <text evidence="1">The sequence shown here is derived from an EMBL/GenBank/DDBJ whole genome shotgun (WGS) entry which is preliminary data.</text>
</comment>
<evidence type="ECO:0000313" key="1">
    <source>
        <dbReference type="EMBL" id="MFD3957964.1"/>
    </source>
</evidence>
<proteinExistence type="predicted"/>
<dbReference type="InterPro" id="IPR036220">
    <property type="entry name" value="UDP-Glc/GDP-Man_DH_C_sf"/>
</dbReference>
<dbReference type="RefSeq" id="WP_376142262.1">
    <property type="nucleotide sequence ID" value="NZ_JBHJQY010000011.1"/>
</dbReference>
<organism evidence="1 2">
    <name type="scientific">Streptomyces bacillaris</name>
    <dbReference type="NCBI Taxonomy" id="68179"/>
    <lineage>
        <taxon>Bacteria</taxon>
        <taxon>Bacillati</taxon>
        <taxon>Actinomycetota</taxon>
        <taxon>Actinomycetes</taxon>
        <taxon>Kitasatosporales</taxon>
        <taxon>Streptomycetaceae</taxon>
        <taxon>Streptomyces</taxon>
    </lineage>
</organism>
<dbReference type="Proteomes" id="UP001598300">
    <property type="component" value="Unassembled WGS sequence"/>
</dbReference>
<name>A0ABW6DYF1_9ACTN</name>
<sequence>MSADPLAAAEGAHLLLHLTEWPQFSRVDPAFLAGRVAVAKAIDGRGGLDADAWRAAGWTVRVLGRG</sequence>
<protein>
    <submittedName>
        <fullName evidence="1">Uncharacterized protein</fullName>
    </submittedName>
</protein>
<evidence type="ECO:0000313" key="2">
    <source>
        <dbReference type="Proteomes" id="UP001598300"/>
    </source>
</evidence>
<dbReference type="SUPFAM" id="SSF52413">
    <property type="entry name" value="UDP-glucose/GDP-mannose dehydrogenase C-terminal domain"/>
    <property type="match status" value="1"/>
</dbReference>
<dbReference type="EMBL" id="JBHXPM010000016">
    <property type="protein sequence ID" value="MFD3957964.1"/>
    <property type="molecule type" value="Genomic_DNA"/>
</dbReference>
<dbReference type="Gene3D" id="3.40.50.720">
    <property type="entry name" value="NAD(P)-binding Rossmann-like Domain"/>
    <property type="match status" value="1"/>
</dbReference>
<accession>A0ABW6DYF1</accession>
<reference evidence="1 2" key="1">
    <citation type="submission" date="2024-09" db="EMBL/GenBank/DDBJ databases">
        <title>The Natural Products Discovery Center: Release of the First 8490 Sequenced Strains for Exploring Actinobacteria Biosynthetic Diversity.</title>
        <authorList>
            <person name="Kalkreuter E."/>
            <person name="Kautsar S.A."/>
            <person name="Yang D."/>
            <person name="Bader C.D."/>
            <person name="Teijaro C.N."/>
            <person name="Fluegel L."/>
            <person name="Davis C.M."/>
            <person name="Simpson J.R."/>
            <person name="Lauterbach L."/>
            <person name="Steele A.D."/>
            <person name="Gui C."/>
            <person name="Meng S."/>
            <person name="Li G."/>
            <person name="Viehrig K."/>
            <person name="Ye F."/>
            <person name="Su P."/>
            <person name="Kiefer A.F."/>
            <person name="Nichols A."/>
            <person name="Cepeda A.J."/>
            <person name="Yan W."/>
            <person name="Fan B."/>
            <person name="Jiang Y."/>
            <person name="Adhikari A."/>
            <person name="Zheng C.-J."/>
            <person name="Schuster L."/>
            <person name="Cowan T.M."/>
            <person name="Smanski M.J."/>
            <person name="Chevrette M.G."/>
            <person name="De Carvalho L.P.S."/>
            <person name="Shen B."/>
        </authorList>
    </citation>
    <scope>NUCLEOTIDE SEQUENCE [LARGE SCALE GENOMIC DNA]</scope>
    <source>
        <strain evidence="1 2">NPDC058584</strain>
    </source>
</reference>
<keyword evidence="2" id="KW-1185">Reference proteome</keyword>